<dbReference type="InterPro" id="IPR001387">
    <property type="entry name" value="Cro/C1-type_HTH"/>
</dbReference>
<dbReference type="RefSeq" id="WP_075754046.1">
    <property type="nucleotide sequence ID" value="NZ_LT608335.1"/>
</dbReference>
<dbReference type="PANTHER" id="PTHR46797:SF1">
    <property type="entry name" value="METHYLPHOSPHONATE SYNTHASE"/>
    <property type="match status" value="1"/>
</dbReference>
<dbReference type="SMART" id="SM00530">
    <property type="entry name" value="HTH_XRE"/>
    <property type="match status" value="1"/>
</dbReference>
<dbReference type="Gene3D" id="1.10.260.40">
    <property type="entry name" value="lambda repressor-like DNA-binding domains"/>
    <property type="match status" value="1"/>
</dbReference>
<organism evidence="3">
    <name type="scientific">uncultured Sporomusa sp</name>
    <dbReference type="NCBI Taxonomy" id="307249"/>
    <lineage>
        <taxon>Bacteria</taxon>
        <taxon>Bacillati</taxon>
        <taxon>Bacillota</taxon>
        <taxon>Negativicutes</taxon>
        <taxon>Selenomonadales</taxon>
        <taxon>Sporomusaceae</taxon>
        <taxon>Sporomusa</taxon>
        <taxon>environmental samples</taxon>
    </lineage>
</organism>
<proteinExistence type="predicted"/>
<dbReference type="PANTHER" id="PTHR46797">
    <property type="entry name" value="HTH-TYPE TRANSCRIPTIONAL REGULATOR"/>
    <property type="match status" value="1"/>
</dbReference>
<dbReference type="PROSITE" id="PS50943">
    <property type="entry name" value="HTH_CROC1"/>
    <property type="match status" value="1"/>
</dbReference>
<dbReference type="InterPro" id="IPR010982">
    <property type="entry name" value="Lambda_DNA-bd_dom_sf"/>
</dbReference>
<evidence type="ECO:0000256" key="1">
    <source>
        <dbReference type="ARBA" id="ARBA00023125"/>
    </source>
</evidence>
<gene>
    <name evidence="3" type="ORF">KL86SPO_31238</name>
</gene>
<reference evidence="3" key="1">
    <citation type="submission" date="2016-08" db="EMBL/GenBank/DDBJ databases">
        <authorList>
            <person name="Seilhamer J.J."/>
        </authorList>
    </citation>
    <scope>NUCLEOTIDE SEQUENCE</scope>
    <source>
        <strain evidence="3">86</strain>
    </source>
</reference>
<dbReference type="Pfam" id="PF01381">
    <property type="entry name" value="HTH_3"/>
    <property type="match status" value="1"/>
</dbReference>
<name>A0A212LUI7_9FIRM</name>
<accession>A0A212LUI7</accession>
<dbReference type="GO" id="GO:0003700">
    <property type="term" value="F:DNA-binding transcription factor activity"/>
    <property type="evidence" value="ECO:0007669"/>
    <property type="project" value="TreeGrafter"/>
</dbReference>
<dbReference type="AlphaFoldDB" id="A0A212LUI7"/>
<dbReference type="SUPFAM" id="SSF47413">
    <property type="entry name" value="lambda repressor-like DNA-binding domains"/>
    <property type="match status" value="1"/>
</dbReference>
<evidence type="ECO:0000259" key="2">
    <source>
        <dbReference type="PROSITE" id="PS50943"/>
    </source>
</evidence>
<evidence type="ECO:0000313" key="3">
    <source>
        <dbReference type="EMBL" id="SCM81059.1"/>
    </source>
</evidence>
<dbReference type="GO" id="GO:0005829">
    <property type="term" value="C:cytosol"/>
    <property type="evidence" value="ECO:0007669"/>
    <property type="project" value="TreeGrafter"/>
</dbReference>
<protein>
    <submittedName>
        <fullName evidence="3">Helix-turn-helix domain protein</fullName>
    </submittedName>
</protein>
<dbReference type="CDD" id="cd00093">
    <property type="entry name" value="HTH_XRE"/>
    <property type="match status" value="1"/>
</dbReference>
<dbReference type="InterPro" id="IPR050807">
    <property type="entry name" value="TransReg_Diox_bact_type"/>
</dbReference>
<sequence>MYIDYHTIGQRIKKIRKQKHFTQEKLAENLEVSPVYISQVENGKTKLSLEMLIRIANLLDTNPGYFITGVSYSAKDYLKFDISQFLQDLPPEQRQLIIDIAKLITKYKQ</sequence>
<feature type="domain" description="HTH cro/C1-type" evidence="2">
    <location>
        <begin position="12"/>
        <end position="66"/>
    </location>
</feature>
<keyword evidence="1" id="KW-0238">DNA-binding</keyword>
<dbReference type="GO" id="GO:0003677">
    <property type="term" value="F:DNA binding"/>
    <property type="evidence" value="ECO:0007669"/>
    <property type="project" value="UniProtKB-KW"/>
</dbReference>
<dbReference type="EMBL" id="FMJE01000003">
    <property type="protein sequence ID" value="SCM81059.1"/>
    <property type="molecule type" value="Genomic_DNA"/>
</dbReference>